<dbReference type="EMBL" id="MKKU01000031">
    <property type="protein sequence ID" value="RNF26693.1"/>
    <property type="molecule type" value="Genomic_DNA"/>
</dbReference>
<sequence>MLLRYRTGVVGGFSSHCVGAWWPLARHHPPRVASLLALQLGHSVRRASTSHPASSARATNAGRWEPQLRRLAVVRPDLVDEWVPELNDADVSSVPCTSQISVWWRCAACGESYQASVRDRAVADKGCPRCSLERQPQPQPQRSQDARGGDCGVAEGASAGAVAGGAASLAETHPLLASRWDQEKNGLLRPTDVASTSELNVWWRPAEGRPAHERSFRRPVYAFVEVPYSMEEQREAQAKMELGILQQIRQAAKIAEARERDMLPAAATVLDDIVAASPSGAAAAPMTQEPQIKELEGEDLYKAIELWERSLDAAADADYRPLFQFTEACDWAAVSREQVLTTYDAFVQVHREKSRAKPGNSSSDQQQQQQPRPVETSAVPSVITDPDWVQHFTLSVEDVASGRFAASACLVLPDAASPAKSPPPSAEEGGGATEARRGGEAAGIRRRVDSLPPPPEEYESEVHTTFASPRRSYPRRPPMPPQREDDLTDSLPKATEATPQRAASLKGGRDQERRGSLSKDLPSEASFEVLSLAGTESLLREYALSGDKDVPFDADEQELQQQSLLGQAALQSMTSDEVRALQYNRGTPRPRRTGRFRLRPPTEIDARRGAGLGSALGASLSPAADEAEGKQQQVIQAPGAPRKVARPKKKRQETTDSTSSAAASAQETAASLASA</sequence>
<feature type="compositionally biased region" description="Low complexity" evidence="1">
    <location>
        <begin position="613"/>
        <end position="624"/>
    </location>
</feature>
<protein>
    <recommendedName>
        <fullName evidence="2">Treble clef zinc finger domain-containing protein</fullName>
    </recommendedName>
</protein>
<feature type="region of interest" description="Disordered" evidence="1">
    <location>
        <begin position="576"/>
        <end position="675"/>
    </location>
</feature>
<reference evidence="3 4" key="1">
    <citation type="journal article" date="2018" name="BMC Genomics">
        <title>Genomic comparison of Trypanosoma conorhini and Trypanosoma rangeli to Trypanosoma cruzi strains of high and low virulence.</title>
        <authorList>
            <person name="Bradwell K.R."/>
            <person name="Koparde V.N."/>
            <person name="Matveyev A.V."/>
            <person name="Serrano M.G."/>
            <person name="Alves J.M."/>
            <person name="Parikh H."/>
            <person name="Huang B."/>
            <person name="Lee V."/>
            <person name="Espinosa-Alvarez O."/>
            <person name="Ortiz P.A."/>
            <person name="Costa-Martins A.G."/>
            <person name="Teixeira M.M."/>
            <person name="Buck G.A."/>
        </authorList>
    </citation>
    <scope>NUCLEOTIDE SEQUENCE [LARGE SCALE GENOMIC DNA]</scope>
    <source>
        <strain evidence="3 4">025E</strain>
    </source>
</reference>
<dbReference type="PANTHER" id="PTHR37317:SF1">
    <property type="entry name" value="ZINC-RIBBON DOMAIN-CONTAINING PROTEIN-RELATED"/>
    <property type="match status" value="1"/>
</dbReference>
<dbReference type="OrthoDB" id="267096at2759"/>
<evidence type="ECO:0000259" key="2">
    <source>
        <dbReference type="Pfam" id="PF14311"/>
    </source>
</evidence>
<dbReference type="Proteomes" id="UP000284403">
    <property type="component" value="Unassembled WGS sequence"/>
</dbReference>
<evidence type="ECO:0000313" key="3">
    <source>
        <dbReference type="EMBL" id="RNF26693.1"/>
    </source>
</evidence>
<comment type="caution">
    <text evidence="3">The sequence shown here is derived from an EMBL/GenBank/DDBJ whole genome shotgun (WGS) entry which is preliminary data.</text>
</comment>
<dbReference type="RefSeq" id="XP_029231899.1">
    <property type="nucleotide sequence ID" value="XM_029368029.1"/>
</dbReference>
<feature type="compositionally biased region" description="Basic and acidic residues" evidence="1">
    <location>
        <begin position="507"/>
        <end position="517"/>
    </location>
</feature>
<feature type="compositionally biased region" description="Basic residues" evidence="1">
    <location>
        <begin position="588"/>
        <end position="598"/>
    </location>
</feature>
<evidence type="ECO:0000313" key="4">
    <source>
        <dbReference type="Proteomes" id="UP000284403"/>
    </source>
</evidence>
<name>A0A422Q9P2_9TRYP</name>
<keyword evidence="4" id="KW-1185">Reference proteome</keyword>
<feature type="domain" description="Treble clef zinc finger" evidence="2">
    <location>
        <begin position="78"/>
        <end position="131"/>
    </location>
</feature>
<accession>A0A422Q9P2</accession>
<dbReference type="Pfam" id="PF14311">
    <property type="entry name" value="DUF4379"/>
    <property type="match status" value="1"/>
</dbReference>
<feature type="region of interest" description="Disordered" evidence="1">
    <location>
        <begin position="351"/>
        <end position="378"/>
    </location>
</feature>
<organism evidence="3 4">
    <name type="scientific">Trypanosoma conorhini</name>
    <dbReference type="NCBI Taxonomy" id="83891"/>
    <lineage>
        <taxon>Eukaryota</taxon>
        <taxon>Discoba</taxon>
        <taxon>Euglenozoa</taxon>
        <taxon>Kinetoplastea</taxon>
        <taxon>Metakinetoplastina</taxon>
        <taxon>Trypanosomatida</taxon>
        <taxon>Trypanosomatidae</taxon>
        <taxon>Trypanosoma</taxon>
    </lineage>
</organism>
<evidence type="ECO:0000256" key="1">
    <source>
        <dbReference type="SAM" id="MobiDB-lite"/>
    </source>
</evidence>
<proteinExistence type="predicted"/>
<feature type="region of interest" description="Disordered" evidence="1">
    <location>
        <begin position="128"/>
        <end position="152"/>
    </location>
</feature>
<feature type="compositionally biased region" description="Low complexity" evidence="1">
    <location>
        <begin position="655"/>
        <end position="675"/>
    </location>
</feature>
<gene>
    <name evidence="3" type="ORF">Tco025E_01091</name>
</gene>
<dbReference type="AlphaFoldDB" id="A0A422Q9P2"/>
<dbReference type="InterPro" id="IPR025487">
    <property type="entry name" value="DUF4379"/>
</dbReference>
<dbReference type="GeneID" id="40314702"/>
<feature type="region of interest" description="Disordered" evidence="1">
    <location>
        <begin position="415"/>
        <end position="526"/>
    </location>
</feature>
<dbReference type="PANTHER" id="PTHR37317">
    <property type="entry name" value="BLR8090 PROTEIN"/>
    <property type="match status" value="1"/>
</dbReference>